<name>A0AAV3GQV0_ENTFL</name>
<protein>
    <submittedName>
        <fullName evidence="1">Uncharacterized protein</fullName>
    </submittedName>
</protein>
<dbReference type="AlphaFoldDB" id="A0AAV3GQV0"/>
<evidence type="ECO:0000313" key="1">
    <source>
        <dbReference type="EMBL" id="EJV20506.1"/>
    </source>
</evidence>
<comment type="caution">
    <text evidence="1">The sequence shown here is derived from an EMBL/GenBank/DDBJ whole genome shotgun (WGS) entry which is preliminary data.</text>
</comment>
<organism evidence="1 2">
    <name type="scientific">Enterococcus faecalis ERV63</name>
    <dbReference type="NCBI Taxonomy" id="1134793"/>
    <lineage>
        <taxon>Bacteria</taxon>
        <taxon>Bacillati</taxon>
        <taxon>Bacillota</taxon>
        <taxon>Bacilli</taxon>
        <taxon>Lactobacillales</taxon>
        <taxon>Enterococcaceae</taxon>
        <taxon>Enterococcus</taxon>
    </lineage>
</organism>
<sequence>MMQAESLSIESKRNQENKIKSNIFEVIQHLLKDFGRKWD</sequence>
<gene>
    <name evidence="1" type="ORF">HMPREF1336_00313</name>
</gene>
<evidence type="ECO:0000313" key="2">
    <source>
        <dbReference type="Proteomes" id="UP000004117"/>
    </source>
</evidence>
<dbReference type="Proteomes" id="UP000004117">
    <property type="component" value="Unassembled WGS sequence"/>
</dbReference>
<dbReference type="EMBL" id="ALZR01000016">
    <property type="protein sequence ID" value="EJV20506.1"/>
    <property type="molecule type" value="Genomic_DNA"/>
</dbReference>
<reference evidence="1 2" key="1">
    <citation type="submission" date="2012-04" db="EMBL/GenBank/DDBJ databases">
        <authorList>
            <person name="Weinstock G."/>
            <person name="Sodergren E."/>
            <person name="Lobos E.A."/>
            <person name="Fulton L."/>
            <person name="Fulton R."/>
            <person name="Courtney L."/>
            <person name="Fronick C."/>
            <person name="O'Laughlin M."/>
            <person name="Godfrey J."/>
            <person name="Wilson R.M."/>
            <person name="Miner T."/>
            <person name="Farmer C."/>
            <person name="Delehaunty K."/>
            <person name="Cordes M."/>
            <person name="Minx P."/>
            <person name="Tomlinson C."/>
            <person name="Chen J."/>
            <person name="Wollam A."/>
            <person name="Pepin K.H."/>
            <person name="Bhonagiri V."/>
            <person name="Zhang X."/>
            <person name="Suruliraj S."/>
            <person name="Warren W."/>
            <person name="Mitreva M."/>
            <person name="Mardis E.R."/>
            <person name="Wilson R.K."/>
        </authorList>
    </citation>
    <scope>NUCLEOTIDE SEQUENCE [LARGE SCALE GENOMIC DNA]</scope>
    <source>
        <strain evidence="1 2">ERV63</strain>
    </source>
</reference>
<proteinExistence type="predicted"/>
<accession>A0AAV3GQV0</accession>